<organism evidence="1 2">
    <name type="scientific">Dendrobium thyrsiflorum</name>
    <name type="common">Pinecone-like raceme dendrobium</name>
    <name type="synonym">Orchid</name>
    <dbReference type="NCBI Taxonomy" id="117978"/>
    <lineage>
        <taxon>Eukaryota</taxon>
        <taxon>Viridiplantae</taxon>
        <taxon>Streptophyta</taxon>
        <taxon>Embryophyta</taxon>
        <taxon>Tracheophyta</taxon>
        <taxon>Spermatophyta</taxon>
        <taxon>Magnoliopsida</taxon>
        <taxon>Liliopsida</taxon>
        <taxon>Asparagales</taxon>
        <taxon>Orchidaceae</taxon>
        <taxon>Epidendroideae</taxon>
        <taxon>Malaxideae</taxon>
        <taxon>Dendrobiinae</taxon>
        <taxon>Dendrobium</taxon>
    </lineage>
</organism>
<proteinExistence type="predicted"/>
<gene>
    <name evidence="1" type="ORF">M5K25_022903</name>
</gene>
<comment type="caution">
    <text evidence="1">The sequence shown here is derived from an EMBL/GenBank/DDBJ whole genome shotgun (WGS) entry which is preliminary data.</text>
</comment>
<evidence type="ECO:0000313" key="2">
    <source>
        <dbReference type="Proteomes" id="UP001552299"/>
    </source>
</evidence>
<accession>A0ABD0U757</accession>
<evidence type="ECO:0000313" key="1">
    <source>
        <dbReference type="EMBL" id="KAL0908409.1"/>
    </source>
</evidence>
<sequence>MDLFGYCSRGVELCVCSRKTPALLCSWNNSLRLRRRSYNHSKDFKQSPDPAKRLKNLWDQNQIQIRNSKDLVAFGNGLDLYSAFPSHCSVALVAKRELTVVAALFRRSAAAPIVNTSALAAARASALVFNASVQRALASLSALAFSLATTLQPLVVAPVLALASTFLPVESLDAVLVLVTVTSPSAGFLTAAAAAPRKFPAAECLNAQLVIFPSACLGDGAAAAASKNFPAPCQGHRVRITPAAVSGPAQNVQKHGSAVAVVLVRAPVSLVVFVDMDRLLASYYFAVLLSSFSSSSRLSLY</sequence>
<keyword evidence="2" id="KW-1185">Reference proteome</keyword>
<dbReference type="AlphaFoldDB" id="A0ABD0U757"/>
<dbReference type="EMBL" id="JANQDX010000017">
    <property type="protein sequence ID" value="KAL0908409.1"/>
    <property type="molecule type" value="Genomic_DNA"/>
</dbReference>
<protein>
    <submittedName>
        <fullName evidence="1">Uncharacterized protein</fullName>
    </submittedName>
</protein>
<dbReference type="Proteomes" id="UP001552299">
    <property type="component" value="Unassembled WGS sequence"/>
</dbReference>
<reference evidence="1 2" key="1">
    <citation type="journal article" date="2024" name="Plant Biotechnol. J.">
        <title>Dendrobium thyrsiflorum genome and its molecular insights into genes involved in important horticultural traits.</title>
        <authorList>
            <person name="Chen B."/>
            <person name="Wang J.Y."/>
            <person name="Zheng P.J."/>
            <person name="Li K.L."/>
            <person name="Liang Y.M."/>
            <person name="Chen X.F."/>
            <person name="Zhang C."/>
            <person name="Zhao X."/>
            <person name="He X."/>
            <person name="Zhang G.Q."/>
            <person name="Liu Z.J."/>
            <person name="Xu Q."/>
        </authorList>
    </citation>
    <scope>NUCLEOTIDE SEQUENCE [LARGE SCALE GENOMIC DNA]</scope>
    <source>
        <strain evidence="1">GZMU011</strain>
    </source>
</reference>
<name>A0ABD0U757_DENTH</name>